<evidence type="ECO:0000256" key="3">
    <source>
        <dbReference type="ARBA" id="ARBA00022691"/>
    </source>
</evidence>
<sequence>MTVLQSFIDLRPSGGFDLIMADPPWRFDNWSEAGAEKNATAHYGCEGIDWIKALPVSVLAAPDCLLWLWATNPMLPEALSCIEAWGFTFKTAGTWVKRTTRGKDAFGTGYILRSSNEPFLIATRGAPKTTRATRSTLPTYDDGFHSVAEGGDWPAGSITIKGRVRAHSEKPEEAFTACEALMPHARRLELFSRTTRKGWAAWGNETGKLGSAE</sequence>
<evidence type="ECO:0000256" key="1">
    <source>
        <dbReference type="ARBA" id="ARBA00022603"/>
    </source>
</evidence>
<dbReference type="GO" id="GO:0032259">
    <property type="term" value="P:methylation"/>
    <property type="evidence" value="ECO:0007669"/>
    <property type="project" value="UniProtKB-KW"/>
</dbReference>
<dbReference type="KEGG" id="lvs:LOKVESSMR4R_03724"/>
<dbReference type="RefSeq" id="WP_087211886.1">
    <property type="nucleotide sequence ID" value="NZ_CP021431.1"/>
</dbReference>
<dbReference type="REBASE" id="202364">
    <property type="entry name" value="M.LveSMR4rORF3724P"/>
</dbReference>
<dbReference type="SUPFAM" id="SSF53335">
    <property type="entry name" value="S-adenosyl-L-methionine-dependent methyltransferases"/>
    <property type="match status" value="1"/>
</dbReference>
<dbReference type="PANTHER" id="PTHR12829:SF7">
    <property type="entry name" value="N6-ADENOSINE-METHYLTRANSFERASE CATALYTIC SUBUNIT"/>
    <property type="match status" value="1"/>
</dbReference>
<organism evidence="5 6">
    <name type="scientific">Yoonia vestfoldensis</name>
    <dbReference type="NCBI Taxonomy" id="245188"/>
    <lineage>
        <taxon>Bacteria</taxon>
        <taxon>Pseudomonadati</taxon>
        <taxon>Pseudomonadota</taxon>
        <taxon>Alphaproteobacteria</taxon>
        <taxon>Rhodobacterales</taxon>
        <taxon>Paracoccaceae</taxon>
        <taxon>Yoonia</taxon>
    </lineage>
</organism>
<dbReference type="PANTHER" id="PTHR12829">
    <property type="entry name" value="N6-ADENOSINE-METHYLTRANSFERASE"/>
    <property type="match status" value="1"/>
</dbReference>
<evidence type="ECO:0000256" key="4">
    <source>
        <dbReference type="PROSITE-ProRule" id="PRU00489"/>
    </source>
</evidence>
<dbReference type="EMBL" id="CP021431">
    <property type="protein sequence ID" value="ARU02990.1"/>
    <property type="molecule type" value="Genomic_DNA"/>
</dbReference>
<proteinExistence type="inferred from homology"/>
<evidence type="ECO:0000256" key="2">
    <source>
        <dbReference type="ARBA" id="ARBA00022679"/>
    </source>
</evidence>
<dbReference type="GO" id="GO:0008168">
    <property type="term" value="F:methyltransferase activity"/>
    <property type="evidence" value="ECO:0007669"/>
    <property type="project" value="UniProtKB-KW"/>
</dbReference>
<dbReference type="InterPro" id="IPR007757">
    <property type="entry name" value="MT-A70-like"/>
</dbReference>
<accession>A0A1Y0EHT4</accession>
<dbReference type="InterPro" id="IPR029063">
    <property type="entry name" value="SAM-dependent_MTases_sf"/>
</dbReference>
<gene>
    <name evidence="5" type="ORF">LOKVESSMR4R_03724</name>
</gene>
<dbReference type="Proteomes" id="UP000195273">
    <property type="component" value="Chromosome"/>
</dbReference>
<evidence type="ECO:0000313" key="6">
    <source>
        <dbReference type="Proteomes" id="UP000195273"/>
    </source>
</evidence>
<dbReference type="AlphaFoldDB" id="A0A1Y0EHT4"/>
<dbReference type="OrthoDB" id="9800596at2"/>
<keyword evidence="1 5" id="KW-0489">Methyltransferase</keyword>
<evidence type="ECO:0000313" key="5">
    <source>
        <dbReference type="EMBL" id="ARU02990.1"/>
    </source>
</evidence>
<keyword evidence="6" id="KW-1185">Reference proteome</keyword>
<comment type="similarity">
    <text evidence="4">Belongs to the MT-A70-like family.</text>
</comment>
<keyword evidence="2 5" id="KW-0808">Transferase</keyword>
<keyword evidence="3" id="KW-0949">S-adenosyl-L-methionine</keyword>
<reference evidence="5 6" key="1">
    <citation type="submission" date="2017-05" db="EMBL/GenBank/DDBJ databases">
        <title>Genome Sequence of Loktanella vestfoldensis Strain SMR4r Isolated from a Culture of the Diatom Skeletonema marinoi.</title>
        <authorList>
            <person name="Topel M."/>
            <person name="Pinder M.I.M."/>
            <person name="Johansson O.N."/>
            <person name="Kourtchenko O."/>
            <person name="Godhe A."/>
            <person name="Clarke A.K."/>
        </authorList>
    </citation>
    <scope>NUCLEOTIDE SEQUENCE [LARGE SCALE GENOMIC DNA]</scope>
    <source>
        <strain evidence="5 6">SMR4r</strain>
    </source>
</reference>
<dbReference type="Pfam" id="PF05063">
    <property type="entry name" value="MT-A70"/>
    <property type="match status" value="1"/>
</dbReference>
<dbReference type="PROSITE" id="PS51143">
    <property type="entry name" value="MT_A70"/>
    <property type="match status" value="1"/>
</dbReference>
<name>A0A1Y0EHT4_9RHOB</name>
<dbReference type="Gene3D" id="3.40.50.150">
    <property type="entry name" value="Vaccinia Virus protein VP39"/>
    <property type="match status" value="1"/>
</dbReference>
<protein>
    <submittedName>
        <fullName evidence="5">DNA methyltransferase</fullName>
    </submittedName>
</protein>